<dbReference type="PANTHER" id="PTHR35908">
    <property type="entry name" value="HYPOTHETICAL FUSION PROTEIN"/>
    <property type="match status" value="1"/>
</dbReference>
<organism evidence="2 3">
    <name type="scientific">Phytomonospora endophytica</name>
    <dbReference type="NCBI Taxonomy" id="714109"/>
    <lineage>
        <taxon>Bacteria</taxon>
        <taxon>Bacillati</taxon>
        <taxon>Actinomycetota</taxon>
        <taxon>Actinomycetes</taxon>
        <taxon>Micromonosporales</taxon>
        <taxon>Micromonosporaceae</taxon>
        <taxon>Phytomonospora</taxon>
    </lineage>
</organism>
<keyword evidence="3" id="KW-1185">Reference proteome</keyword>
<reference evidence="2 3" key="1">
    <citation type="submission" date="2020-08" db="EMBL/GenBank/DDBJ databases">
        <title>Genomic Encyclopedia of Type Strains, Phase IV (KMG-IV): sequencing the most valuable type-strain genomes for metagenomic binning, comparative biology and taxonomic classification.</title>
        <authorList>
            <person name="Goeker M."/>
        </authorList>
    </citation>
    <scope>NUCLEOTIDE SEQUENCE [LARGE SCALE GENOMIC DNA]</scope>
    <source>
        <strain evidence="2 3">YIM 65646</strain>
    </source>
</reference>
<dbReference type="PANTHER" id="PTHR35908:SF1">
    <property type="entry name" value="CONSERVED PROTEIN"/>
    <property type="match status" value="1"/>
</dbReference>
<dbReference type="Gene3D" id="3.10.180.10">
    <property type="entry name" value="2,3-Dihydroxybiphenyl 1,2-Dioxygenase, domain 1"/>
    <property type="match status" value="1"/>
</dbReference>
<evidence type="ECO:0000259" key="1">
    <source>
        <dbReference type="PROSITE" id="PS51819"/>
    </source>
</evidence>
<dbReference type="AlphaFoldDB" id="A0A841FDW4"/>
<dbReference type="Proteomes" id="UP000548476">
    <property type="component" value="Unassembled WGS sequence"/>
</dbReference>
<protein>
    <submittedName>
        <fullName evidence="2">Putative enzyme related to lactoylglutathione lyase</fullName>
    </submittedName>
</protein>
<sequence length="113" mass="12440">MTARIVNLTINTTDPRALADWWTKIVDGKITRDFGDFIFTDAGAIGLAFQRVDERPGGGTLLHLDLATEDLPAEVARMRELGAELVAEREAPGISWTTLRDPDGNEFCVTQSH</sequence>
<dbReference type="SUPFAM" id="SSF54593">
    <property type="entry name" value="Glyoxalase/Bleomycin resistance protein/Dihydroxybiphenyl dioxygenase"/>
    <property type="match status" value="1"/>
</dbReference>
<name>A0A841FDW4_9ACTN</name>
<dbReference type="PROSITE" id="PS51819">
    <property type="entry name" value="VOC"/>
    <property type="match status" value="1"/>
</dbReference>
<dbReference type="RefSeq" id="WP_184786560.1">
    <property type="nucleotide sequence ID" value="NZ_BONT01000013.1"/>
</dbReference>
<proteinExistence type="predicted"/>
<evidence type="ECO:0000313" key="2">
    <source>
        <dbReference type="EMBL" id="MBB6033675.1"/>
    </source>
</evidence>
<dbReference type="GO" id="GO:0016829">
    <property type="term" value="F:lyase activity"/>
    <property type="evidence" value="ECO:0007669"/>
    <property type="project" value="UniProtKB-KW"/>
</dbReference>
<dbReference type="Pfam" id="PF18029">
    <property type="entry name" value="Glyoxalase_6"/>
    <property type="match status" value="1"/>
</dbReference>
<dbReference type="InterPro" id="IPR041581">
    <property type="entry name" value="Glyoxalase_6"/>
</dbReference>
<accession>A0A841FDW4</accession>
<dbReference type="InterPro" id="IPR037523">
    <property type="entry name" value="VOC_core"/>
</dbReference>
<gene>
    <name evidence="2" type="ORF">HNR73_001525</name>
</gene>
<evidence type="ECO:0000313" key="3">
    <source>
        <dbReference type="Proteomes" id="UP000548476"/>
    </source>
</evidence>
<dbReference type="CDD" id="cd06587">
    <property type="entry name" value="VOC"/>
    <property type="match status" value="1"/>
</dbReference>
<dbReference type="EMBL" id="JACHGT010000003">
    <property type="protein sequence ID" value="MBB6033675.1"/>
    <property type="molecule type" value="Genomic_DNA"/>
</dbReference>
<dbReference type="InterPro" id="IPR029068">
    <property type="entry name" value="Glyas_Bleomycin-R_OHBP_Dase"/>
</dbReference>
<feature type="domain" description="VOC" evidence="1">
    <location>
        <begin position="4"/>
        <end position="112"/>
    </location>
</feature>
<comment type="caution">
    <text evidence="2">The sequence shown here is derived from an EMBL/GenBank/DDBJ whole genome shotgun (WGS) entry which is preliminary data.</text>
</comment>
<keyword evidence="2" id="KW-0456">Lyase</keyword>